<dbReference type="PROSITE" id="PS00758">
    <property type="entry name" value="ARGE_DAPE_CPG2_1"/>
    <property type="match status" value="1"/>
</dbReference>
<protein>
    <recommendedName>
        <fullName evidence="12">allantoate deiminase</fullName>
        <ecNumber evidence="12">3.5.3.9</ecNumber>
    </recommendedName>
</protein>
<dbReference type="InterPro" id="IPR010158">
    <property type="entry name" value="Amidase_Cbmase"/>
</dbReference>
<dbReference type="CDD" id="cd03884">
    <property type="entry name" value="M20_bAS"/>
    <property type="match status" value="1"/>
</dbReference>
<comment type="similarity">
    <text evidence="3">Belongs to the peptidase M20A family.</text>
</comment>
<evidence type="ECO:0000256" key="7">
    <source>
        <dbReference type="ARBA" id="ARBA00022729"/>
    </source>
</evidence>
<dbReference type="Pfam" id="PF01546">
    <property type="entry name" value="Peptidase_M20"/>
    <property type="match status" value="1"/>
</dbReference>
<comment type="caution">
    <text evidence="15">The sequence shown here is derived from an EMBL/GenBank/DDBJ whole genome shotgun (WGS) entry which is preliminary data.</text>
</comment>
<dbReference type="SUPFAM" id="SSF55031">
    <property type="entry name" value="Bacterial exopeptidase dimerisation domain"/>
    <property type="match status" value="1"/>
</dbReference>
<dbReference type="InterPro" id="IPR002933">
    <property type="entry name" value="Peptidase_M20"/>
</dbReference>
<evidence type="ECO:0000259" key="14">
    <source>
        <dbReference type="Pfam" id="PF07687"/>
    </source>
</evidence>
<dbReference type="InterPro" id="IPR036264">
    <property type="entry name" value="Bact_exopeptidase_dim_dom"/>
</dbReference>
<keyword evidence="7 13" id="KW-0732">Signal</keyword>
<evidence type="ECO:0000256" key="11">
    <source>
        <dbReference type="ARBA" id="ARBA00053003"/>
    </source>
</evidence>
<dbReference type="OMA" id="CSSGVWA"/>
<evidence type="ECO:0000256" key="2">
    <source>
        <dbReference type="ARBA" id="ARBA00004240"/>
    </source>
</evidence>
<comment type="catalytic activity">
    <reaction evidence="11">
        <text>allantoate + H2O + 2 H(+) = (S)-2-ureidoglycine + NH4(+) + CO2</text>
        <dbReference type="Rhea" id="RHEA:27485"/>
        <dbReference type="ChEBI" id="CHEBI:15377"/>
        <dbReference type="ChEBI" id="CHEBI:15378"/>
        <dbReference type="ChEBI" id="CHEBI:16526"/>
        <dbReference type="ChEBI" id="CHEBI:17536"/>
        <dbReference type="ChEBI" id="CHEBI:28938"/>
        <dbReference type="ChEBI" id="CHEBI:59947"/>
        <dbReference type="EC" id="3.5.3.9"/>
    </reaction>
</comment>
<dbReference type="EC" id="3.5.3.9" evidence="12"/>
<dbReference type="Pfam" id="PF07687">
    <property type="entry name" value="M20_dimer"/>
    <property type="match status" value="1"/>
</dbReference>
<dbReference type="EMBL" id="CM027689">
    <property type="protein sequence ID" value="KAG0515514.1"/>
    <property type="molecule type" value="Genomic_DNA"/>
</dbReference>
<keyword evidence="10" id="KW-0464">Manganese</keyword>
<evidence type="ECO:0000256" key="6">
    <source>
        <dbReference type="ARBA" id="ARBA00022723"/>
    </source>
</evidence>
<reference evidence="15" key="1">
    <citation type="journal article" date="2019" name="BMC Genomics">
        <title>A new reference genome for Sorghum bicolor reveals high levels of sequence similarity between sweet and grain genotypes: implications for the genetics of sugar metabolism.</title>
        <authorList>
            <person name="Cooper E.A."/>
            <person name="Brenton Z.W."/>
            <person name="Flinn B.S."/>
            <person name="Jenkins J."/>
            <person name="Shu S."/>
            <person name="Flowers D."/>
            <person name="Luo F."/>
            <person name="Wang Y."/>
            <person name="Xia P."/>
            <person name="Barry K."/>
            <person name="Daum C."/>
            <person name="Lipzen A."/>
            <person name="Yoshinaga Y."/>
            <person name="Schmutz J."/>
            <person name="Saski C."/>
            <person name="Vermerris W."/>
            <person name="Kresovich S."/>
        </authorList>
    </citation>
    <scope>NUCLEOTIDE SEQUENCE</scope>
</reference>
<dbReference type="Gramene" id="EER90179">
    <property type="protein sequence ID" value="EER90179"/>
    <property type="gene ID" value="SORBI_3010G220500"/>
</dbReference>
<evidence type="ECO:0000256" key="5">
    <source>
        <dbReference type="ARBA" id="ARBA00022631"/>
    </source>
</evidence>
<sequence length="506" mass="54226">MAPSSSRPLRHRPCPLLILAVSVSVLLTSLPISSTADGLPELGGGDGLYREILRDETVLRLKELGKISDGEGYLERTFLSPASIRATAVIISWMKDAGLTTWVDQMGNIHGRFEPTNSTKEALLIGSHMDTVVDAGMYDGSLGIICAISALKVLKVTGKLQRLTRPVEVIAFSDEEGVRFQTTFLGSAAVAGTLPESILQVSDKSGTTVQDVLKMNSFEATSTAISQAKYNPESVGSYVEVHLEQGPVLEALRYPLGVVKGIAGQTRLKVIVDGSQGHAGTVPMKLRRDPMVAAAELVVTLERLCKEPNKLLTYDEECSCFTEESLAGLVCTVGELNTWPSASNVIPGQVNFTVDIRAMDDQVRETIVTSFSRLVLQKCDDRLVDCKVEHKHSAAATHCDPELTSQLKRAARSTVSTMPGRTAAAAGETPVLMSGAGHDAMAMARLTKIGMLFVRCRGGISHSPEESVMDDDVWAAGLALFNFIDQNVVAVSEQELEAGQNAVAVS</sequence>
<keyword evidence="5" id="KW-0659">Purine metabolism</keyword>
<feature type="domain" description="Peptidase M20 dimerisation" evidence="14">
    <location>
        <begin position="264"/>
        <end position="375"/>
    </location>
</feature>
<dbReference type="NCBIfam" id="TIGR01879">
    <property type="entry name" value="hydantase"/>
    <property type="match status" value="1"/>
</dbReference>
<feature type="signal peptide" evidence="13">
    <location>
        <begin position="1"/>
        <end position="36"/>
    </location>
</feature>
<proteinExistence type="inferred from homology"/>
<dbReference type="FunFam" id="3.30.70.360:FF:000019">
    <property type="entry name" value="Allantoate deiminase"/>
    <property type="match status" value="1"/>
</dbReference>
<keyword evidence="9" id="KW-0256">Endoplasmic reticulum</keyword>
<evidence type="ECO:0000256" key="12">
    <source>
        <dbReference type="ARBA" id="ARBA00066382"/>
    </source>
</evidence>
<keyword evidence="8" id="KW-0378">Hydrolase</keyword>
<evidence type="ECO:0000313" key="15">
    <source>
        <dbReference type="EMBL" id="KAG0515514.1"/>
    </source>
</evidence>
<evidence type="ECO:0000256" key="1">
    <source>
        <dbReference type="ARBA" id="ARBA00001936"/>
    </source>
</evidence>
<dbReference type="Proteomes" id="UP000807115">
    <property type="component" value="Chromosome 10"/>
</dbReference>
<name>A0A921U2B8_SORBI</name>
<comment type="subcellular location">
    <subcellularLocation>
        <location evidence="2">Endoplasmic reticulum</location>
    </subcellularLocation>
</comment>
<evidence type="ECO:0000313" key="16">
    <source>
        <dbReference type="Proteomes" id="UP000807115"/>
    </source>
</evidence>
<comment type="cofactor">
    <cofactor evidence="1">
        <name>Mn(2+)</name>
        <dbReference type="ChEBI" id="CHEBI:29035"/>
    </cofactor>
</comment>
<feature type="chain" id="PRO_5037870040" description="allantoate deiminase" evidence="13">
    <location>
        <begin position="37"/>
        <end position="506"/>
    </location>
</feature>
<gene>
    <name evidence="15" type="ORF">BDA96_10G285300</name>
</gene>
<dbReference type="KEGG" id="sbi:8069395"/>
<dbReference type="OrthoDB" id="4676at2759"/>
<evidence type="ECO:0000256" key="13">
    <source>
        <dbReference type="SAM" id="SignalP"/>
    </source>
</evidence>
<dbReference type="InterPro" id="IPR011650">
    <property type="entry name" value="Peptidase_M20_dimer"/>
</dbReference>
<dbReference type="PANTHER" id="PTHR32494:SF19">
    <property type="entry name" value="ALLANTOATE DEIMINASE-RELATED"/>
    <property type="match status" value="1"/>
</dbReference>
<dbReference type="InterPro" id="IPR001261">
    <property type="entry name" value="ArgE/DapE_CS"/>
</dbReference>
<dbReference type="GO" id="GO:0010136">
    <property type="term" value="P:ureide catabolic process"/>
    <property type="evidence" value="ECO:0007669"/>
    <property type="project" value="EnsemblPlants"/>
</dbReference>
<evidence type="ECO:0000256" key="9">
    <source>
        <dbReference type="ARBA" id="ARBA00022824"/>
    </source>
</evidence>
<comment type="subunit">
    <text evidence="4">Homodimer.</text>
</comment>
<dbReference type="Gene3D" id="3.30.70.360">
    <property type="match status" value="1"/>
</dbReference>
<evidence type="ECO:0000256" key="3">
    <source>
        <dbReference type="ARBA" id="ARBA00006247"/>
    </source>
</evidence>
<reference evidence="15" key="2">
    <citation type="submission" date="2020-10" db="EMBL/GenBank/DDBJ databases">
        <authorList>
            <person name="Cooper E.A."/>
            <person name="Brenton Z.W."/>
            <person name="Flinn B.S."/>
            <person name="Jenkins J."/>
            <person name="Shu S."/>
            <person name="Flowers D."/>
            <person name="Luo F."/>
            <person name="Wang Y."/>
            <person name="Xia P."/>
            <person name="Barry K."/>
            <person name="Daum C."/>
            <person name="Lipzen A."/>
            <person name="Yoshinaga Y."/>
            <person name="Schmutz J."/>
            <person name="Saski C."/>
            <person name="Vermerris W."/>
            <person name="Kresovich S."/>
        </authorList>
    </citation>
    <scope>NUCLEOTIDE SEQUENCE</scope>
</reference>
<evidence type="ECO:0000256" key="4">
    <source>
        <dbReference type="ARBA" id="ARBA00011738"/>
    </source>
</evidence>
<dbReference type="SUPFAM" id="SSF53187">
    <property type="entry name" value="Zn-dependent exopeptidases"/>
    <property type="match status" value="1"/>
</dbReference>
<dbReference type="PANTHER" id="PTHR32494">
    <property type="entry name" value="ALLANTOATE DEIMINASE-RELATED"/>
    <property type="match status" value="1"/>
</dbReference>
<organism evidence="15 16">
    <name type="scientific">Sorghum bicolor</name>
    <name type="common">Sorghum</name>
    <name type="synonym">Sorghum vulgare</name>
    <dbReference type="NCBI Taxonomy" id="4558"/>
    <lineage>
        <taxon>Eukaryota</taxon>
        <taxon>Viridiplantae</taxon>
        <taxon>Streptophyta</taxon>
        <taxon>Embryophyta</taxon>
        <taxon>Tracheophyta</taxon>
        <taxon>Spermatophyta</taxon>
        <taxon>Magnoliopsida</taxon>
        <taxon>Liliopsida</taxon>
        <taxon>Poales</taxon>
        <taxon>Poaceae</taxon>
        <taxon>PACMAD clade</taxon>
        <taxon>Panicoideae</taxon>
        <taxon>Andropogonodae</taxon>
        <taxon>Andropogoneae</taxon>
        <taxon>Sorghinae</taxon>
        <taxon>Sorghum</taxon>
    </lineage>
</organism>
<dbReference type="GO" id="GO:0005783">
    <property type="term" value="C:endoplasmic reticulum"/>
    <property type="evidence" value="ECO:0007669"/>
    <property type="project" value="UniProtKB-SubCell"/>
</dbReference>
<dbReference type="GO" id="GO:0006145">
    <property type="term" value="P:purine nucleobase catabolic process"/>
    <property type="evidence" value="ECO:0007669"/>
    <property type="project" value="EnsemblPlants"/>
</dbReference>
<dbReference type="AlphaFoldDB" id="A0A921U2B8"/>
<evidence type="ECO:0000256" key="8">
    <source>
        <dbReference type="ARBA" id="ARBA00022801"/>
    </source>
</evidence>
<dbReference type="GO" id="GO:0046872">
    <property type="term" value="F:metal ion binding"/>
    <property type="evidence" value="ECO:0007669"/>
    <property type="project" value="UniProtKB-KW"/>
</dbReference>
<keyword evidence="6" id="KW-0479">Metal-binding</keyword>
<dbReference type="Gene3D" id="3.40.630.10">
    <property type="entry name" value="Zn peptidases"/>
    <property type="match status" value="1"/>
</dbReference>
<evidence type="ECO:0000256" key="10">
    <source>
        <dbReference type="ARBA" id="ARBA00023211"/>
    </source>
</evidence>
<accession>A0A921U2B8</accession>
<dbReference type="GO" id="GO:0047652">
    <property type="term" value="F:allantoate deiminase activity"/>
    <property type="evidence" value="ECO:0007669"/>
    <property type="project" value="UniProtKB-EC"/>
</dbReference>